<keyword evidence="3" id="KW-1185">Reference proteome</keyword>
<accession>A0A401H6R7</accession>
<feature type="compositionally biased region" description="Basic and acidic residues" evidence="1">
    <location>
        <begin position="1292"/>
        <end position="1303"/>
    </location>
</feature>
<feature type="compositionally biased region" description="Low complexity" evidence="1">
    <location>
        <begin position="1450"/>
        <end position="1460"/>
    </location>
</feature>
<feature type="region of interest" description="Disordered" evidence="1">
    <location>
        <begin position="127"/>
        <end position="524"/>
    </location>
</feature>
<dbReference type="RefSeq" id="XP_027621049.1">
    <property type="nucleotide sequence ID" value="XM_027765248.1"/>
</dbReference>
<feature type="region of interest" description="Disordered" evidence="1">
    <location>
        <begin position="1431"/>
        <end position="1461"/>
    </location>
</feature>
<feature type="compositionally biased region" description="Polar residues" evidence="1">
    <location>
        <begin position="514"/>
        <end position="524"/>
    </location>
</feature>
<feature type="compositionally biased region" description="Polar residues" evidence="1">
    <location>
        <begin position="313"/>
        <end position="327"/>
    </location>
</feature>
<feature type="compositionally biased region" description="Low complexity" evidence="1">
    <location>
        <begin position="341"/>
        <end position="365"/>
    </location>
</feature>
<feature type="compositionally biased region" description="Polar residues" evidence="1">
    <location>
        <begin position="650"/>
        <end position="703"/>
    </location>
</feature>
<organism evidence="2 3">
    <name type="scientific">Sparassis crispa</name>
    <dbReference type="NCBI Taxonomy" id="139825"/>
    <lineage>
        <taxon>Eukaryota</taxon>
        <taxon>Fungi</taxon>
        <taxon>Dikarya</taxon>
        <taxon>Basidiomycota</taxon>
        <taxon>Agaricomycotina</taxon>
        <taxon>Agaricomycetes</taxon>
        <taxon>Polyporales</taxon>
        <taxon>Sparassidaceae</taxon>
        <taxon>Sparassis</taxon>
    </lineage>
</organism>
<feature type="region of interest" description="Disordered" evidence="1">
    <location>
        <begin position="1611"/>
        <end position="1637"/>
    </location>
</feature>
<feature type="compositionally biased region" description="Polar residues" evidence="1">
    <location>
        <begin position="1215"/>
        <end position="1236"/>
    </location>
</feature>
<feature type="compositionally biased region" description="Polar residues" evidence="1">
    <location>
        <begin position="273"/>
        <end position="282"/>
    </location>
</feature>
<feature type="compositionally biased region" description="Polar residues" evidence="1">
    <location>
        <begin position="1037"/>
        <end position="1046"/>
    </location>
</feature>
<dbReference type="GeneID" id="38787053"/>
<dbReference type="InParanoid" id="A0A401H6R7"/>
<name>A0A401H6R7_9APHY</name>
<feature type="compositionally biased region" description="Polar residues" evidence="1">
    <location>
        <begin position="949"/>
        <end position="964"/>
    </location>
</feature>
<gene>
    <name evidence="2" type="ORF">SCP_1801600</name>
</gene>
<feature type="compositionally biased region" description="Polar residues" evidence="1">
    <location>
        <begin position="564"/>
        <end position="578"/>
    </location>
</feature>
<feature type="compositionally biased region" description="Polar residues" evidence="1">
    <location>
        <begin position="429"/>
        <end position="450"/>
    </location>
</feature>
<feature type="compositionally biased region" description="Polar residues" evidence="1">
    <location>
        <begin position="457"/>
        <end position="468"/>
    </location>
</feature>
<feature type="compositionally biased region" description="Basic and acidic residues" evidence="1">
    <location>
        <begin position="816"/>
        <end position="825"/>
    </location>
</feature>
<feature type="compositionally biased region" description="Polar residues" evidence="1">
    <location>
        <begin position="751"/>
        <end position="765"/>
    </location>
</feature>
<feature type="compositionally biased region" description="Basic and acidic residues" evidence="1">
    <location>
        <begin position="1248"/>
        <end position="1259"/>
    </location>
</feature>
<proteinExistence type="predicted"/>
<feature type="compositionally biased region" description="Basic and acidic residues" evidence="1">
    <location>
        <begin position="375"/>
        <end position="385"/>
    </location>
</feature>
<dbReference type="Proteomes" id="UP000287166">
    <property type="component" value="Unassembled WGS sequence"/>
</dbReference>
<dbReference type="EMBL" id="BFAD01000018">
    <property type="protein sequence ID" value="GBE90136.1"/>
    <property type="molecule type" value="Genomic_DNA"/>
</dbReference>
<feature type="compositionally biased region" description="Polar residues" evidence="1">
    <location>
        <begin position="1611"/>
        <end position="1633"/>
    </location>
</feature>
<protein>
    <submittedName>
        <fullName evidence="2">Uncharacterized protein</fullName>
    </submittedName>
</protein>
<feature type="region of interest" description="Disordered" evidence="1">
    <location>
        <begin position="564"/>
        <end position="964"/>
    </location>
</feature>
<sequence length="1730" mass="181877">MPQAYPRSARERPPARSGRRGIATNLGAGPSTRTANVLTTYPQGSRKSSISSASWTPTDLGAYILETRECFRDAEVLSGFIKQHKFTLPGLLQLEKRDIKEVANHQTSLVQDVRRLIEIFRPKLHSPVQSRHPRLTDAFPHLPIPTQPHPRSSDIPNTSSEENVSDTSSFIFSDDEKNLKSPGPMPTAGQDSPVGDGVQQVSERSPAAARVYLQSANADGDGASKPEIRRGADPEIPAVGPARPVAPTNPLVSCDKAAAAESQPHEHIDDRSSQAPTHASTQESHEHVAALPTVSASSDPGRPPAWTSKENLDTISAQSGPSVSSQVGKAWPPAQEKTNGNAVVPASDAAAAATPTTSDSTNAANRSTSRPAVETPHRAPAESREITGSGERAGNGSANVSSRAAVGGPASRTVRRRGPVNTEQRHAGETTQSAPTSSPAATVESDPTTAEQKDTDTTQSAPTPTAGTTVHELASAEQAGTDAPIPSPVYSPTPCGSASTATEQRGISGAADAQTVNESAGASSVMQDQADFIRCATELIVGKLSPHEGVGSVSLDKKQGCDALSSQQVTRPTVQANPVTGAVHPENADSQSSSNMVSISDSDAQTSSAEPMEDSSSSTLVKEAHESHLHATTQTATQDGMLAQEVDMSADQTSITTDRASSQTPDPKSLASSDIKTTKASNDTTVEISSTTMTGEPSEQPNAYISLGSGAQQGAPPVQVESTKPLFKEGSQEVNSPAGRAGSVNVERSTELQSSGITSDSTLGASTKEPTRDSSAAWETQLSRKSNAQPIPTSPTQAIISRQDTAHDAVQSQQADMDRSRRGDSVAKPPAETPVAEHGTSSQVAEPEQDSVNVQANTSPSQTSTIADAASSPSIKLHPSATQGAASHISTTGETDTSRLQPEGNESRTPDTQPTAPQEELPAQPAKLLNADSSDKQVDDDSACPPYEGSSTGQTVTATDSSSNHPFLWQFSSEGNATTAPSIVVHPTDLIGRGAALQPDAEKAEPQTTTEEEIPHVQASVFESSKGQANDNERSQRGNGPDSQISAEARAMESRNIDPRSSEGDSTATRDTHNSSLSMEITASREPETEHVATQILPAQTNIKRSDGQVDRDGAGPLQEMNIGSQTANAAIDTMNSVEIIDVSSTGEGTSGVPIVVNPSEASVTDPEAQRSHLADLDMQTEHYSVIPQQVDTVISQEITITDVGSSRGADPYSSLATEGTPNDGTNTARDSTMGTPQREATPPSLDRQADGDNSEGCHVDIGLPRATTTEGDAPDNVNAISPATPIPAVCETRREMNVEERSQGSATNRGNQVSDGDAITGTTGAIEPAGDMSVTSQLLAVAPIPSSSRRMVNKLRHVPSLLLERVAHLSFSHPFSRRIPAVASTSQGEDEYDDDSLVDQYVTIQGEDAESASLRSDEGEVDGLEDEYQVPIADHERHPDDTPSRRTSDSPSIASDVSSGVAILDVDHDEEEFEISDTEEQGLEIISIEGGLESPFTGSSNLDTIAGHEGGEGYGRTTQEADVLVAAVHHDNSDDAEPNTELPILEQAGEGNHPRWEEIPKGVFFLPAPDPTGSFLKEPELSPLQVVSSLTHFERAGSSTMDSTPILIAGTSTSSPVQSTSFDNRTPYSPMSSRREVVDIQPHSRVRKQLATPLVLHERIFNDASMQIKSPTEVRSLVRPRPPGVPVILTPQGLSGSLLTAIASSSSYGFAGLPSPSPATDANPDLWQL</sequence>
<evidence type="ECO:0000256" key="1">
    <source>
        <dbReference type="SAM" id="MobiDB-lite"/>
    </source>
</evidence>
<reference evidence="2 3" key="1">
    <citation type="journal article" date="2018" name="Sci. Rep.">
        <title>Genome sequence of the cauliflower mushroom Sparassis crispa (Hanabiratake) and its association with beneficial usage.</title>
        <authorList>
            <person name="Kiyama R."/>
            <person name="Furutani Y."/>
            <person name="Kawaguchi K."/>
            <person name="Nakanishi T."/>
        </authorList>
    </citation>
    <scope>NUCLEOTIDE SEQUENCE [LARGE SCALE GENOMIC DNA]</scope>
</reference>
<feature type="compositionally biased region" description="Basic and acidic residues" evidence="1">
    <location>
        <begin position="1050"/>
        <end position="1073"/>
    </location>
</feature>
<evidence type="ECO:0000313" key="3">
    <source>
        <dbReference type="Proteomes" id="UP000287166"/>
    </source>
</evidence>
<feature type="region of interest" description="Disordered" evidence="1">
    <location>
        <begin position="1023"/>
        <end position="1090"/>
    </location>
</feature>
<feature type="compositionally biased region" description="Polar residues" evidence="1">
    <location>
        <begin position="1304"/>
        <end position="1315"/>
    </location>
</feature>
<feature type="compositionally biased region" description="Polar residues" evidence="1">
    <location>
        <begin position="773"/>
        <end position="803"/>
    </location>
</feature>
<evidence type="ECO:0000313" key="2">
    <source>
        <dbReference type="EMBL" id="GBE90136.1"/>
    </source>
</evidence>
<feature type="compositionally biased region" description="Basic and acidic residues" evidence="1">
    <location>
        <begin position="1434"/>
        <end position="1449"/>
    </location>
</feature>
<feature type="region of interest" description="Disordered" evidence="1">
    <location>
        <begin position="1"/>
        <end position="36"/>
    </location>
</feature>
<feature type="compositionally biased region" description="Basic and acidic residues" evidence="1">
    <location>
        <begin position="222"/>
        <end position="233"/>
    </location>
</feature>
<feature type="compositionally biased region" description="Low complexity" evidence="1">
    <location>
        <begin position="589"/>
        <end position="618"/>
    </location>
</feature>
<feature type="region of interest" description="Disordered" evidence="1">
    <location>
        <begin position="1204"/>
        <end position="1318"/>
    </location>
</feature>
<feature type="compositionally biased region" description="Polar residues" evidence="1">
    <location>
        <begin position="494"/>
        <end position="505"/>
    </location>
</feature>
<comment type="caution">
    <text evidence="2">The sequence shown here is derived from an EMBL/GenBank/DDBJ whole genome shotgun (WGS) entry which is preliminary data.</text>
</comment>
<feature type="compositionally biased region" description="Basic and acidic residues" evidence="1">
    <location>
        <begin position="263"/>
        <end position="272"/>
    </location>
</feature>
<feature type="compositionally biased region" description="Polar residues" evidence="1">
    <location>
        <begin position="154"/>
        <end position="171"/>
    </location>
</feature>
<feature type="compositionally biased region" description="Polar residues" evidence="1">
    <location>
        <begin position="839"/>
        <end position="900"/>
    </location>
</feature>